<dbReference type="PANTHER" id="PTHR23513">
    <property type="entry name" value="INTEGRAL MEMBRANE EFFLUX PROTEIN-RELATED"/>
    <property type="match status" value="1"/>
</dbReference>
<evidence type="ECO:0000259" key="8">
    <source>
        <dbReference type="PROSITE" id="PS50850"/>
    </source>
</evidence>
<dbReference type="Gene3D" id="1.20.1250.20">
    <property type="entry name" value="MFS general substrate transporter like domains"/>
    <property type="match status" value="1"/>
</dbReference>
<feature type="region of interest" description="Disordered" evidence="6">
    <location>
        <begin position="202"/>
        <end position="266"/>
    </location>
</feature>
<dbReference type="InterPro" id="IPR036259">
    <property type="entry name" value="MFS_trans_sf"/>
</dbReference>
<dbReference type="Pfam" id="PF07690">
    <property type="entry name" value="MFS_1"/>
    <property type="match status" value="1"/>
</dbReference>
<protein>
    <recommendedName>
        <fullName evidence="8">Major facilitator superfamily (MFS) profile domain-containing protein</fullName>
    </recommendedName>
</protein>
<dbReference type="SUPFAM" id="SSF103473">
    <property type="entry name" value="MFS general substrate transporter"/>
    <property type="match status" value="1"/>
</dbReference>
<comment type="subcellular location">
    <subcellularLocation>
        <location evidence="1">Cell membrane</location>
        <topology evidence="1">Multi-pass membrane protein</topology>
    </subcellularLocation>
</comment>
<accession>A0ABN2TXS7</accession>
<dbReference type="RefSeq" id="WP_344665331.1">
    <property type="nucleotide sequence ID" value="NZ_BAAAQN010000009.1"/>
</dbReference>
<keyword evidence="2" id="KW-1003">Cell membrane</keyword>
<feature type="transmembrane region" description="Helical" evidence="7">
    <location>
        <begin position="22"/>
        <end position="42"/>
    </location>
</feature>
<dbReference type="PANTHER" id="PTHR23513:SF17">
    <property type="entry name" value="MEMBRANE PROTEIN"/>
    <property type="match status" value="1"/>
</dbReference>
<evidence type="ECO:0000256" key="2">
    <source>
        <dbReference type="ARBA" id="ARBA00022475"/>
    </source>
</evidence>
<dbReference type="InterPro" id="IPR020846">
    <property type="entry name" value="MFS_dom"/>
</dbReference>
<keyword evidence="4 7" id="KW-1133">Transmembrane helix</keyword>
<evidence type="ECO:0000256" key="7">
    <source>
        <dbReference type="SAM" id="Phobius"/>
    </source>
</evidence>
<keyword evidence="10" id="KW-1185">Reference proteome</keyword>
<reference evidence="9 10" key="1">
    <citation type="journal article" date="2019" name="Int. J. Syst. Evol. Microbiol.">
        <title>The Global Catalogue of Microorganisms (GCM) 10K type strain sequencing project: providing services to taxonomists for standard genome sequencing and annotation.</title>
        <authorList>
            <consortium name="The Broad Institute Genomics Platform"/>
            <consortium name="The Broad Institute Genome Sequencing Center for Infectious Disease"/>
            <person name="Wu L."/>
            <person name="Ma J."/>
        </authorList>
    </citation>
    <scope>NUCLEOTIDE SEQUENCE [LARGE SCALE GENOMIC DNA]</scope>
    <source>
        <strain evidence="9 10">JCM 16014</strain>
    </source>
</reference>
<feature type="transmembrane region" description="Helical" evidence="7">
    <location>
        <begin position="170"/>
        <end position="194"/>
    </location>
</feature>
<gene>
    <name evidence="9" type="ORF">GCM10009839_20940</name>
</gene>
<feature type="transmembrane region" description="Helical" evidence="7">
    <location>
        <begin position="54"/>
        <end position="74"/>
    </location>
</feature>
<dbReference type="Proteomes" id="UP001500751">
    <property type="component" value="Unassembled WGS sequence"/>
</dbReference>
<evidence type="ECO:0000256" key="5">
    <source>
        <dbReference type="ARBA" id="ARBA00023136"/>
    </source>
</evidence>
<dbReference type="CDD" id="cd06173">
    <property type="entry name" value="MFS_MefA_like"/>
    <property type="match status" value="1"/>
</dbReference>
<evidence type="ECO:0000313" key="10">
    <source>
        <dbReference type="Proteomes" id="UP001500751"/>
    </source>
</evidence>
<dbReference type="PROSITE" id="PS50850">
    <property type="entry name" value="MFS"/>
    <property type="match status" value="1"/>
</dbReference>
<feature type="transmembrane region" description="Helical" evidence="7">
    <location>
        <begin position="375"/>
        <end position="396"/>
    </location>
</feature>
<comment type="caution">
    <text evidence="9">The sequence shown here is derived from an EMBL/GenBank/DDBJ whole genome shotgun (WGS) entry which is preliminary data.</text>
</comment>
<keyword evidence="3 7" id="KW-0812">Transmembrane</keyword>
<proteinExistence type="predicted"/>
<sequence>MTIALKTVFLPRRIPAHRNAQYLRYLGGATLSALGDQFWYVALSYAAVRSASPAAAGLVLSVSSVPRLLLVLFGGVLVDRYDVRKLMVGSDALRVVVCLVAAVLVTATPGLGLLAVIAVVFGIVDAVFMPASAALRPQLLEPHQYASGAVLATLSGRLALTIGAPLGGLVAATAGLGVALVVNAVSFLASMAAVMSVRPRPIASENSGSGEAEANHSAKTPNMTQTASASASASASATTNTNTNTNTKTGADTDYSPRATPAPPKESFARSFLSGVSYLRRHPVLGPYVVWLTLCNIGFVGPLNVGAALLATRRGWGAPGIGLLLTGFGVGAAVGALCMGKVRPRCGLGTWLAVAGAAEGVAAAAMALVPSLGAAIAASAIVGILSSAIGVPATVLQQSVTEDAFRGRFESVVTLLSLGIVPLTMALMGVAVGVLGLRAAFVLSGSIEVLGVVCLVSRPFRDVRAPA</sequence>
<feature type="transmembrane region" description="Helical" evidence="7">
    <location>
        <begin position="316"/>
        <end position="338"/>
    </location>
</feature>
<feature type="compositionally biased region" description="Low complexity" evidence="6">
    <location>
        <begin position="226"/>
        <end position="247"/>
    </location>
</feature>
<evidence type="ECO:0000256" key="1">
    <source>
        <dbReference type="ARBA" id="ARBA00004651"/>
    </source>
</evidence>
<evidence type="ECO:0000313" key="9">
    <source>
        <dbReference type="EMBL" id="GAA2023237.1"/>
    </source>
</evidence>
<dbReference type="EMBL" id="BAAAQN010000009">
    <property type="protein sequence ID" value="GAA2023237.1"/>
    <property type="molecule type" value="Genomic_DNA"/>
</dbReference>
<feature type="domain" description="Major facilitator superfamily (MFS) profile" evidence="8">
    <location>
        <begin position="279"/>
        <end position="467"/>
    </location>
</feature>
<name>A0ABN2TXS7_9ACTN</name>
<feature type="transmembrane region" description="Helical" evidence="7">
    <location>
        <begin position="288"/>
        <end position="310"/>
    </location>
</feature>
<evidence type="ECO:0000256" key="4">
    <source>
        <dbReference type="ARBA" id="ARBA00022989"/>
    </source>
</evidence>
<feature type="transmembrane region" description="Helical" evidence="7">
    <location>
        <begin position="350"/>
        <end position="369"/>
    </location>
</feature>
<organism evidence="9 10">
    <name type="scientific">Catenulispora yoronensis</name>
    <dbReference type="NCBI Taxonomy" id="450799"/>
    <lineage>
        <taxon>Bacteria</taxon>
        <taxon>Bacillati</taxon>
        <taxon>Actinomycetota</taxon>
        <taxon>Actinomycetes</taxon>
        <taxon>Catenulisporales</taxon>
        <taxon>Catenulisporaceae</taxon>
        <taxon>Catenulispora</taxon>
    </lineage>
</organism>
<evidence type="ECO:0000256" key="6">
    <source>
        <dbReference type="SAM" id="MobiDB-lite"/>
    </source>
</evidence>
<feature type="transmembrane region" description="Helical" evidence="7">
    <location>
        <begin position="437"/>
        <end position="456"/>
    </location>
</feature>
<dbReference type="InterPro" id="IPR011701">
    <property type="entry name" value="MFS"/>
</dbReference>
<keyword evidence="5 7" id="KW-0472">Membrane</keyword>
<evidence type="ECO:0000256" key="3">
    <source>
        <dbReference type="ARBA" id="ARBA00022692"/>
    </source>
</evidence>
<feature type="transmembrane region" description="Helical" evidence="7">
    <location>
        <begin position="408"/>
        <end position="431"/>
    </location>
</feature>